<proteinExistence type="predicted"/>
<dbReference type="SUPFAM" id="SSF55785">
    <property type="entry name" value="PYP-like sensor domain (PAS domain)"/>
    <property type="match status" value="1"/>
</dbReference>
<dbReference type="KEGG" id="sli:Slin_3794"/>
<evidence type="ECO:0000313" key="3">
    <source>
        <dbReference type="Proteomes" id="UP000002028"/>
    </source>
</evidence>
<accession>D2QC54</accession>
<dbReference type="PROSITE" id="PS50112">
    <property type="entry name" value="PAS"/>
    <property type="match status" value="1"/>
</dbReference>
<dbReference type="RefSeq" id="WP_012928302.1">
    <property type="nucleotide sequence ID" value="NC_013730.1"/>
</dbReference>
<sequence>MEDSIVVSYDNITQLKADAQAARRELVLQQAFEVSINGITFFEAIREKMSAVISDFRLVMINEAGLRMSGYTRQELLGRTLWEIYPATGINGPFSRYVAVCETGQPYMGEVLVVIALFRYPFLLMNFLGEHGMLDGRWLLRGNFN</sequence>
<dbReference type="Pfam" id="PF13426">
    <property type="entry name" value="PAS_9"/>
    <property type="match status" value="1"/>
</dbReference>
<gene>
    <name evidence="2" type="ordered locus">Slin_3794</name>
</gene>
<dbReference type="CDD" id="cd00130">
    <property type="entry name" value="PAS"/>
    <property type="match status" value="1"/>
</dbReference>
<dbReference type="eggNOG" id="COG4251">
    <property type="taxonomic scope" value="Bacteria"/>
</dbReference>
<dbReference type="InterPro" id="IPR000014">
    <property type="entry name" value="PAS"/>
</dbReference>
<dbReference type="Gene3D" id="3.30.450.20">
    <property type="entry name" value="PAS domain"/>
    <property type="match status" value="1"/>
</dbReference>
<reference evidence="2 3" key="1">
    <citation type="journal article" date="2010" name="Stand. Genomic Sci.">
        <title>Complete genome sequence of Spirosoma linguale type strain (1).</title>
        <authorList>
            <person name="Lail K."/>
            <person name="Sikorski J."/>
            <person name="Saunders E."/>
            <person name="Lapidus A."/>
            <person name="Glavina Del Rio T."/>
            <person name="Copeland A."/>
            <person name="Tice H."/>
            <person name="Cheng J.-F."/>
            <person name="Lucas S."/>
            <person name="Nolan M."/>
            <person name="Bruce D."/>
            <person name="Goodwin L."/>
            <person name="Pitluck S."/>
            <person name="Ivanova N."/>
            <person name="Mavromatis K."/>
            <person name="Ovchinnikova G."/>
            <person name="Pati A."/>
            <person name="Chen A."/>
            <person name="Palaniappan K."/>
            <person name="Land M."/>
            <person name="Hauser L."/>
            <person name="Chang Y.-J."/>
            <person name="Jeffries C.D."/>
            <person name="Chain P."/>
            <person name="Brettin T."/>
            <person name="Detter J.C."/>
            <person name="Schuetze A."/>
            <person name="Rohde M."/>
            <person name="Tindall B.J."/>
            <person name="Goeker M."/>
            <person name="Bristow J."/>
            <person name="Eisen J.A."/>
            <person name="Markowitz V."/>
            <person name="Hugenholtz P."/>
            <person name="Kyrpides N.C."/>
            <person name="Klenk H.-P."/>
            <person name="Chen F."/>
        </authorList>
    </citation>
    <scope>NUCLEOTIDE SEQUENCE [LARGE SCALE GENOMIC DNA]</scope>
    <source>
        <strain evidence="3">ATCC 33905 / DSM 74 / LMG 10896 / Claus 1</strain>
    </source>
</reference>
<dbReference type="STRING" id="504472.Slin_3794"/>
<protein>
    <submittedName>
        <fullName evidence="2">Signal transduction histidine kinase regulating citrate/malate metabolism</fullName>
    </submittedName>
</protein>
<dbReference type="HOGENOM" id="CLU_1785680_0_0_10"/>
<name>D2QC54_SPILD</name>
<evidence type="ECO:0000313" key="2">
    <source>
        <dbReference type="EMBL" id="ADB39789.1"/>
    </source>
</evidence>
<dbReference type="InterPro" id="IPR035965">
    <property type="entry name" value="PAS-like_dom_sf"/>
</dbReference>
<dbReference type="GO" id="GO:0016301">
    <property type="term" value="F:kinase activity"/>
    <property type="evidence" value="ECO:0007669"/>
    <property type="project" value="UniProtKB-KW"/>
</dbReference>
<keyword evidence="2" id="KW-0418">Kinase</keyword>
<dbReference type="EMBL" id="CP001769">
    <property type="protein sequence ID" value="ADB39789.1"/>
    <property type="molecule type" value="Genomic_DNA"/>
</dbReference>
<dbReference type="Proteomes" id="UP000002028">
    <property type="component" value="Chromosome"/>
</dbReference>
<organism evidence="2 3">
    <name type="scientific">Spirosoma linguale (strain ATCC 33905 / DSM 74 / LMG 10896 / Claus 1)</name>
    <dbReference type="NCBI Taxonomy" id="504472"/>
    <lineage>
        <taxon>Bacteria</taxon>
        <taxon>Pseudomonadati</taxon>
        <taxon>Bacteroidota</taxon>
        <taxon>Cytophagia</taxon>
        <taxon>Cytophagales</taxon>
        <taxon>Cytophagaceae</taxon>
        <taxon>Spirosoma</taxon>
    </lineage>
</organism>
<dbReference type="NCBIfam" id="TIGR00229">
    <property type="entry name" value="sensory_box"/>
    <property type="match status" value="1"/>
</dbReference>
<keyword evidence="2" id="KW-0808">Transferase</keyword>
<evidence type="ECO:0000259" key="1">
    <source>
        <dbReference type="PROSITE" id="PS50112"/>
    </source>
</evidence>
<dbReference type="AlphaFoldDB" id="D2QC54"/>
<keyword evidence="3" id="KW-1185">Reference proteome</keyword>
<feature type="domain" description="PAS" evidence="1">
    <location>
        <begin position="57"/>
        <end position="85"/>
    </location>
</feature>